<evidence type="ECO:0000313" key="2">
    <source>
        <dbReference type="Proteomes" id="UP000294685"/>
    </source>
</evidence>
<accession>A0ABY2DT91</accession>
<name>A0ABY2DT91_9FLAO</name>
<organism evidence="1 2">
    <name type="scientific">Flavobacterium ranwuense</name>
    <dbReference type="NCBI Taxonomy" id="2541725"/>
    <lineage>
        <taxon>Bacteria</taxon>
        <taxon>Pseudomonadati</taxon>
        <taxon>Bacteroidota</taxon>
        <taxon>Flavobacteriia</taxon>
        <taxon>Flavobacteriales</taxon>
        <taxon>Flavobacteriaceae</taxon>
        <taxon>Flavobacterium</taxon>
    </lineage>
</organism>
<proteinExistence type="predicted"/>
<dbReference type="RefSeq" id="WP_132069980.1">
    <property type="nucleotide sequence ID" value="NZ_SMLH01000002.1"/>
</dbReference>
<comment type="caution">
    <text evidence="1">The sequence shown here is derived from an EMBL/GenBank/DDBJ whole genome shotgun (WGS) entry which is preliminary data.</text>
</comment>
<keyword evidence="2" id="KW-1185">Reference proteome</keyword>
<evidence type="ECO:0000313" key="1">
    <source>
        <dbReference type="EMBL" id="TDE30463.1"/>
    </source>
</evidence>
<dbReference type="EMBL" id="SMLH01000002">
    <property type="protein sequence ID" value="TDE30463.1"/>
    <property type="molecule type" value="Genomic_DNA"/>
</dbReference>
<gene>
    <name evidence="1" type="ORF">E0I61_05555</name>
</gene>
<reference evidence="1 2" key="1">
    <citation type="submission" date="2019-03" db="EMBL/GenBank/DDBJ databases">
        <title>Novel species of Flavobacterium.</title>
        <authorList>
            <person name="Liu Q."/>
            <person name="Xin Y.-H."/>
        </authorList>
    </citation>
    <scope>NUCLEOTIDE SEQUENCE [LARGE SCALE GENOMIC DNA]</scope>
    <source>
        <strain evidence="1 2">LB2P22</strain>
    </source>
</reference>
<dbReference type="Proteomes" id="UP000294685">
    <property type="component" value="Unassembled WGS sequence"/>
</dbReference>
<sequence>MVSYDENDLINNDYVNTTTKGDNPNYTAIRDRERVSKKELYEVVWFCDGFVKGYKVPKTKESFQKVEKLLRLPQISGVVMRKELIDFVAKNWNSKLV</sequence>
<protein>
    <submittedName>
        <fullName evidence="1">Uncharacterized protein</fullName>
    </submittedName>
</protein>